<sequence length="112" mass="12628">MLVLVHPPQKHSTKIMLHYVVLLAVQNLHVNVSLNVTNSGPSHIFCPILLPLFIIWAQEVVFTNKINSRFPPAESAITLKFAFNIMGGTQLQYEVPNSNYFTGKYIYCEGIP</sequence>
<evidence type="ECO:0000313" key="1">
    <source>
        <dbReference type="EMBL" id="GIZ03956.1"/>
    </source>
</evidence>
<accession>A0AAV4YC46</accession>
<reference evidence="1 2" key="1">
    <citation type="submission" date="2021-06" db="EMBL/GenBank/DDBJ databases">
        <title>Caerostris extrusa draft genome.</title>
        <authorList>
            <person name="Kono N."/>
            <person name="Arakawa K."/>
        </authorList>
    </citation>
    <scope>NUCLEOTIDE SEQUENCE [LARGE SCALE GENOMIC DNA]</scope>
</reference>
<gene>
    <name evidence="1" type="ORF">CEXT_200101</name>
</gene>
<evidence type="ECO:0000313" key="2">
    <source>
        <dbReference type="Proteomes" id="UP001054945"/>
    </source>
</evidence>
<comment type="caution">
    <text evidence="1">The sequence shown here is derived from an EMBL/GenBank/DDBJ whole genome shotgun (WGS) entry which is preliminary data.</text>
</comment>
<organism evidence="1 2">
    <name type="scientific">Caerostris extrusa</name>
    <name type="common">Bark spider</name>
    <name type="synonym">Caerostris bankana</name>
    <dbReference type="NCBI Taxonomy" id="172846"/>
    <lineage>
        <taxon>Eukaryota</taxon>
        <taxon>Metazoa</taxon>
        <taxon>Ecdysozoa</taxon>
        <taxon>Arthropoda</taxon>
        <taxon>Chelicerata</taxon>
        <taxon>Arachnida</taxon>
        <taxon>Araneae</taxon>
        <taxon>Araneomorphae</taxon>
        <taxon>Entelegynae</taxon>
        <taxon>Araneoidea</taxon>
        <taxon>Araneidae</taxon>
        <taxon>Caerostris</taxon>
    </lineage>
</organism>
<keyword evidence="2" id="KW-1185">Reference proteome</keyword>
<dbReference type="Proteomes" id="UP001054945">
    <property type="component" value="Unassembled WGS sequence"/>
</dbReference>
<proteinExistence type="predicted"/>
<name>A0AAV4YC46_CAEEX</name>
<protein>
    <submittedName>
        <fullName evidence="1">Uncharacterized protein</fullName>
    </submittedName>
</protein>
<dbReference type="EMBL" id="BPLR01001673">
    <property type="protein sequence ID" value="GIZ03956.1"/>
    <property type="molecule type" value="Genomic_DNA"/>
</dbReference>
<dbReference type="AlphaFoldDB" id="A0AAV4YC46"/>